<dbReference type="Gene3D" id="3.30.230.10">
    <property type="match status" value="1"/>
</dbReference>
<evidence type="ECO:0000259" key="10">
    <source>
        <dbReference type="Pfam" id="PF00288"/>
    </source>
</evidence>
<dbReference type="Pfam" id="PF00288">
    <property type="entry name" value="GHMP_kinases_N"/>
    <property type="match status" value="1"/>
</dbReference>
<protein>
    <recommendedName>
        <fullName evidence="3 9">4-diphosphocytidyl-2-C-methyl-D-erythritol kinase</fullName>
        <shortName evidence="9">CMK</shortName>
        <ecNumber evidence="2 9">2.7.1.148</ecNumber>
    </recommendedName>
    <alternativeName>
        <fullName evidence="8 9">4-(cytidine-5'-diphospho)-2-C-methyl-D-erythritol kinase</fullName>
    </alternativeName>
</protein>
<keyword evidence="13" id="KW-1185">Reference proteome</keyword>
<feature type="active site" evidence="9">
    <location>
        <position position="140"/>
    </location>
</feature>
<dbReference type="InterPro" id="IPR013750">
    <property type="entry name" value="GHMP_kinase_C_dom"/>
</dbReference>
<evidence type="ECO:0000256" key="2">
    <source>
        <dbReference type="ARBA" id="ARBA00012052"/>
    </source>
</evidence>
<dbReference type="EC" id="2.7.1.148" evidence="2 9"/>
<feature type="active site" evidence="9">
    <location>
        <position position="14"/>
    </location>
</feature>
<dbReference type="Pfam" id="PF08544">
    <property type="entry name" value="GHMP_kinases_C"/>
    <property type="match status" value="1"/>
</dbReference>
<dbReference type="FunFam" id="3.30.70.890:FF:000006">
    <property type="entry name" value="4-diphosphocytidyl-2-C-methyl-D-erythritol kinase"/>
    <property type="match status" value="1"/>
</dbReference>
<proteinExistence type="inferred from homology"/>
<feature type="binding site" evidence="9">
    <location>
        <begin position="98"/>
        <end position="108"/>
    </location>
    <ligand>
        <name>ATP</name>
        <dbReference type="ChEBI" id="CHEBI:30616"/>
    </ligand>
</feature>
<dbReference type="AlphaFoldDB" id="A0A1L8TGE3"/>
<reference evidence="12 13" key="1">
    <citation type="submission" date="2014-12" db="EMBL/GenBank/DDBJ databases">
        <title>Draft genome sequences of 29 type strains of Enterococci.</title>
        <authorList>
            <person name="Zhong Z."/>
            <person name="Sun Z."/>
            <person name="Liu W."/>
            <person name="Zhang W."/>
            <person name="Zhang H."/>
        </authorList>
    </citation>
    <scope>NUCLEOTIDE SEQUENCE [LARGE SCALE GENOMIC DNA]</scope>
    <source>
        <strain evidence="12 13">DSM 17122</strain>
    </source>
</reference>
<dbReference type="PRINTS" id="PR00958">
    <property type="entry name" value="HOMSERKINASE"/>
</dbReference>
<comment type="catalytic activity">
    <reaction evidence="9">
        <text>4-CDP-2-C-methyl-D-erythritol + ATP = 4-CDP-2-C-methyl-D-erythritol 2-phosphate + ADP + H(+)</text>
        <dbReference type="Rhea" id="RHEA:18437"/>
        <dbReference type="ChEBI" id="CHEBI:15378"/>
        <dbReference type="ChEBI" id="CHEBI:30616"/>
        <dbReference type="ChEBI" id="CHEBI:57823"/>
        <dbReference type="ChEBI" id="CHEBI:57919"/>
        <dbReference type="ChEBI" id="CHEBI:456216"/>
        <dbReference type="EC" id="2.7.1.148"/>
    </reaction>
</comment>
<dbReference type="NCBIfam" id="NF011202">
    <property type="entry name" value="PRK14608.1"/>
    <property type="match status" value="1"/>
</dbReference>
<dbReference type="PANTHER" id="PTHR43527:SF2">
    <property type="entry name" value="4-DIPHOSPHOCYTIDYL-2-C-METHYL-D-ERYTHRITOL KINASE, CHLOROPLASTIC"/>
    <property type="match status" value="1"/>
</dbReference>
<dbReference type="Proteomes" id="UP000182077">
    <property type="component" value="Unassembled WGS sequence"/>
</dbReference>
<dbReference type="InterPro" id="IPR006204">
    <property type="entry name" value="GHMP_kinase_N_dom"/>
</dbReference>
<dbReference type="SUPFAM" id="SSF54211">
    <property type="entry name" value="Ribosomal protein S5 domain 2-like"/>
    <property type="match status" value="1"/>
</dbReference>
<name>A0A1L8TGE3_9ENTE</name>
<dbReference type="FunFam" id="3.30.230.10:FF:000029">
    <property type="entry name" value="4-diphosphocytidyl-2-C-methyl-D-erythritol kinase"/>
    <property type="match status" value="1"/>
</dbReference>
<dbReference type="Gene3D" id="3.30.70.890">
    <property type="entry name" value="GHMP kinase, C-terminal domain"/>
    <property type="match status" value="1"/>
</dbReference>
<dbReference type="GO" id="GO:0005524">
    <property type="term" value="F:ATP binding"/>
    <property type="evidence" value="ECO:0007669"/>
    <property type="project" value="UniProtKB-UniRule"/>
</dbReference>
<keyword evidence="4 9" id="KW-0808">Transferase</keyword>
<dbReference type="GO" id="GO:0016114">
    <property type="term" value="P:terpenoid biosynthetic process"/>
    <property type="evidence" value="ECO:0007669"/>
    <property type="project" value="UniProtKB-UniRule"/>
</dbReference>
<dbReference type="GO" id="GO:0019288">
    <property type="term" value="P:isopentenyl diphosphate biosynthetic process, methylerythritol 4-phosphate pathway"/>
    <property type="evidence" value="ECO:0007669"/>
    <property type="project" value="UniProtKB-UniRule"/>
</dbReference>
<dbReference type="PANTHER" id="PTHR43527">
    <property type="entry name" value="4-DIPHOSPHOCYTIDYL-2-C-METHYL-D-ERYTHRITOL KINASE, CHLOROPLASTIC"/>
    <property type="match status" value="1"/>
</dbReference>
<dbReference type="InterPro" id="IPR004424">
    <property type="entry name" value="IspE"/>
</dbReference>
<comment type="caution">
    <text evidence="12">The sequence shown here is derived from an EMBL/GenBank/DDBJ whole genome shotgun (WGS) entry which is preliminary data.</text>
</comment>
<evidence type="ECO:0000256" key="7">
    <source>
        <dbReference type="ARBA" id="ARBA00022840"/>
    </source>
</evidence>
<comment type="pathway">
    <text evidence="9">Isoprenoid biosynthesis; isopentenyl diphosphate biosynthesis via DXP pathway; isopentenyl diphosphate from 1-deoxy-D-xylulose 5-phosphate: step 3/6.</text>
</comment>
<dbReference type="GO" id="GO:0050515">
    <property type="term" value="F:4-(cytidine 5'-diphospho)-2-C-methyl-D-erythritol kinase activity"/>
    <property type="evidence" value="ECO:0007669"/>
    <property type="project" value="UniProtKB-UniRule"/>
</dbReference>
<evidence type="ECO:0000313" key="13">
    <source>
        <dbReference type="Proteomes" id="UP000182077"/>
    </source>
</evidence>
<dbReference type="InterPro" id="IPR020568">
    <property type="entry name" value="Ribosomal_Su5_D2-typ_SF"/>
</dbReference>
<keyword evidence="9" id="KW-0414">Isoprene biosynthesis</keyword>
<sequence length="287" mass="31728">MGEKMEIMEKAPAKINLGLDILGKRPDGLHELAMVMASIDLADRLYLEEIPEDKIIIETNKAFLPTDKKNHVYEALELVKERFGIKQGLQVKIHKEIPVAAGLGGGSTDSAAALRAVNRLWNLGLSMEELARLGAEVGSDVPYCVYGQTSLVEGFGEKVTPIKPMPQCWVVVVKPRMSVSTRSIFAQIVMEELYHPDIPALVSAIEAGDYQKMTQNLGNSMEVVTIKKHPVIQQLKDRMLKYGADAAMMSGSGPTVYALCHKYSRAKHVMNALKGFCEEVYLVRTLK</sequence>
<organism evidence="12 13">
    <name type="scientific">Enterococcus hermanniensis</name>
    <dbReference type="NCBI Taxonomy" id="249189"/>
    <lineage>
        <taxon>Bacteria</taxon>
        <taxon>Bacillati</taxon>
        <taxon>Bacillota</taxon>
        <taxon>Bacilli</taxon>
        <taxon>Lactobacillales</taxon>
        <taxon>Enterococcaceae</taxon>
        <taxon>Enterococcus</taxon>
    </lineage>
</organism>
<dbReference type="SUPFAM" id="SSF55060">
    <property type="entry name" value="GHMP Kinase, C-terminal domain"/>
    <property type="match status" value="1"/>
</dbReference>
<evidence type="ECO:0000256" key="5">
    <source>
        <dbReference type="ARBA" id="ARBA00022741"/>
    </source>
</evidence>
<dbReference type="UniPathway" id="UPA00056">
    <property type="reaction ID" value="UER00094"/>
</dbReference>
<evidence type="ECO:0000256" key="6">
    <source>
        <dbReference type="ARBA" id="ARBA00022777"/>
    </source>
</evidence>
<evidence type="ECO:0000259" key="11">
    <source>
        <dbReference type="Pfam" id="PF08544"/>
    </source>
</evidence>
<accession>A0A1L8TGE3</accession>
<dbReference type="InterPro" id="IPR014721">
    <property type="entry name" value="Ribsml_uS5_D2-typ_fold_subgr"/>
</dbReference>
<evidence type="ECO:0000256" key="9">
    <source>
        <dbReference type="HAMAP-Rule" id="MF_00061"/>
    </source>
</evidence>
<evidence type="ECO:0000256" key="3">
    <source>
        <dbReference type="ARBA" id="ARBA00017473"/>
    </source>
</evidence>
<dbReference type="STRING" id="249189.RV04_GL000697"/>
<keyword evidence="5 9" id="KW-0547">Nucleotide-binding</keyword>
<dbReference type="NCBIfam" id="TIGR00154">
    <property type="entry name" value="ispE"/>
    <property type="match status" value="1"/>
</dbReference>
<comment type="similarity">
    <text evidence="1 9">Belongs to the GHMP kinase family. IspE subfamily.</text>
</comment>
<feature type="domain" description="GHMP kinase C-terminal" evidence="11">
    <location>
        <begin position="202"/>
        <end position="277"/>
    </location>
</feature>
<evidence type="ECO:0000313" key="12">
    <source>
        <dbReference type="EMBL" id="OJG43337.1"/>
    </source>
</evidence>
<keyword evidence="6 9" id="KW-0418">Kinase</keyword>
<dbReference type="HAMAP" id="MF_00061">
    <property type="entry name" value="IspE"/>
    <property type="match status" value="1"/>
</dbReference>
<gene>
    <name evidence="9" type="primary">ispE</name>
    <name evidence="12" type="ORF">RV04_GL000697</name>
</gene>
<evidence type="ECO:0000256" key="4">
    <source>
        <dbReference type="ARBA" id="ARBA00022679"/>
    </source>
</evidence>
<evidence type="ECO:0000256" key="1">
    <source>
        <dbReference type="ARBA" id="ARBA00009684"/>
    </source>
</evidence>
<dbReference type="EMBL" id="JXKQ01000014">
    <property type="protein sequence ID" value="OJG43337.1"/>
    <property type="molecule type" value="Genomic_DNA"/>
</dbReference>
<feature type="domain" description="GHMP kinase N-terminal" evidence="10">
    <location>
        <begin position="70"/>
        <end position="148"/>
    </location>
</feature>
<comment type="function">
    <text evidence="9">Catalyzes the phosphorylation of the position 2 hydroxy group of 4-diphosphocytidyl-2C-methyl-D-erythritol.</text>
</comment>
<dbReference type="InterPro" id="IPR036554">
    <property type="entry name" value="GHMP_kinase_C_sf"/>
</dbReference>
<keyword evidence="7 9" id="KW-0067">ATP-binding</keyword>
<dbReference type="PIRSF" id="PIRSF010376">
    <property type="entry name" value="IspE"/>
    <property type="match status" value="1"/>
</dbReference>
<evidence type="ECO:0000256" key="8">
    <source>
        <dbReference type="ARBA" id="ARBA00032554"/>
    </source>
</evidence>